<name>Q5QMV4_ORYSJ</name>
<accession>Q5QMV4</accession>
<protein>
    <submittedName>
        <fullName evidence="2">Uncharacterized protein</fullName>
    </submittedName>
</protein>
<dbReference type="AlphaFoldDB" id="Q5QMV4"/>
<dbReference type="EMBL" id="AP003203">
    <property type="protein sequence ID" value="BAD73252.1"/>
    <property type="molecule type" value="Genomic_DNA"/>
</dbReference>
<evidence type="ECO:0000256" key="1">
    <source>
        <dbReference type="SAM" id="MobiDB-lite"/>
    </source>
</evidence>
<dbReference type="Proteomes" id="UP000817658">
    <property type="component" value="Chromosome 1"/>
</dbReference>
<feature type="compositionally biased region" description="Basic and acidic residues" evidence="1">
    <location>
        <begin position="95"/>
        <end position="107"/>
    </location>
</feature>
<sequence length="139" mass="15118">MGFTQFGVEGQKLNHAKCRVIGDVNHQIVASAGSFNMPVVVAGEEQLHTMDGDRRRRRCGGCAHQDGCGGSSRTNDGVPARSRDGWGSAEAEAEAVDKGKLTRRDTHKNGEGNWCSNTICDTLFNTRCDTAKLTLHPWM</sequence>
<proteinExistence type="predicted"/>
<organism evidence="2">
    <name type="scientific">Oryza sativa subsp. japonica</name>
    <name type="common">Rice</name>
    <dbReference type="NCBI Taxonomy" id="39947"/>
    <lineage>
        <taxon>Eukaryota</taxon>
        <taxon>Viridiplantae</taxon>
        <taxon>Streptophyta</taxon>
        <taxon>Embryophyta</taxon>
        <taxon>Tracheophyta</taxon>
        <taxon>Spermatophyta</taxon>
        <taxon>Magnoliopsida</taxon>
        <taxon>Liliopsida</taxon>
        <taxon>Poales</taxon>
        <taxon>Poaceae</taxon>
        <taxon>BOP clade</taxon>
        <taxon>Oryzoideae</taxon>
        <taxon>Oryzeae</taxon>
        <taxon>Oryzinae</taxon>
        <taxon>Oryza</taxon>
        <taxon>Oryza sativa</taxon>
    </lineage>
</organism>
<evidence type="ECO:0000313" key="2">
    <source>
        <dbReference type="EMBL" id="BAD73252.1"/>
    </source>
</evidence>
<reference evidence="2" key="1">
    <citation type="journal article" date="2002" name="Nature">
        <title>The genome sequence and structure of rice chromosome 1.</title>
        <authorList>
            <person name="Sasaki T."/>
            <person name="Matsumoto T."/>
            <person name="Yamamoto K."/>
            <person name="Sakata K."/>
            <person name="Baba T."/>
            <person name="Katayose Y."/>
            <person name="Wu J."/>
            <person name="Niimura Y."/>
            <person name="Cheng Z."/>
            <person name="Nagamura Y."/>
            <person name="Antonio B.A."/>
            <person name="Kanamori H."/>
            <person name="Hosokawa S."/>
            <person name="Masukawa M."/>
            <person name="Arikawa K."/>
            <person name="Chiden Y."/>
            <person name="Hayashi M."/>
            <person name="Okamoto M."/>
            <person name="Ando T."/>
            <person name="Aoki H."/>
            <person name="Arita K."/>
            <person name="Hamada M."/>
            <person name="Harada C."/>
            <person name="Hijishita S."/>
            <person name="Honda M."/>
            <person name="Ichikawa Y."/>
            <person name="Idonuma A."/>
            <person name="Iijima M."/>
            <person name="Ikeda M."/>
            <person name="Ikeno M."/>
            <person name="Itoh S."/>
            <person name="Itoh T."/>
            <person name="Itoh Y."/>
            <person name="Itoh Y."/>
            <person name="Iwabuchi A."/>
            <person name="Kamiya K."/>
            <person name="Karasawa W."/>
            <person name="Katagiri S."/>
            <person name="Kikuta A."/>
            <person name="Kobayashi N."/>
            <person name="Kono I."/>
            <person name="Machita K."/>
            <person name="Maehara T."/>
            <person name="Mizuno H."/>
            <person name="Mizubayashi T."/>
            <person name="Mukai Y."/>
            <person name="Nagasaki H."/>
            <person name="Nakashima M."/>
            <person name="Nakama Y."/>
            <person name="Nakamichi Y."/>
            <person name="Nakamura M."/>
            <person name="Namiki N."/>
            <person name="Negishi M."/>
            <person name="Ohta I."/>
            <person name="Ono N."/>
            <person name="Saji S."/>
            <person name="Sakai K."/>
            <person name="Shibata M."/>
            <person name="Shimokawa T."/>
            <person name="Shomura A."/>
            <person name="Song J."/>
            <person name="Takazaki Y."/>
            <person name="Terasawa K."/>
            <person name="Tsuji K."/>
            <person name="Waki K."/>
            <person name="Yamagata H."/>
            <person name="Yamane H."/>
            <person name="Yoshiki S."/>
            <person name="Yoshihara R."/>
            <person name="Yukawa K."/>
            <person name="Zhong H."/>
            <person name="Iwama H."/>
            <person name="Endo T."/>
            <person name="Ito H."/>
            <person name="Hahn J.H."/>
            <person name="Kim H.I."/>
            <person name="Eun M.Y."/>
            <person name="Yano M."/>
            <person name="Jiang J."/>
            <person name="Gojobori T."/>
        </authorList>
    </citation>
    <scope>NUCLEOTIDE SEQUENCE [LARGE SCALE GENOMIC DNA]</scope>
</reference>
<feature type="region of interest" description="Disordered" evidence="1">
    <location>
        <begin position="65"/>
        <end position="107"/>
    </location>
</feature>
<gene>
    <name evidence="2" type="primary">B1080D07.21</name>
</gene>